<evidence type="ECO:0000256" key="1">
    <source>
        <dbReference type="ARBA" id="ARBA00010364"/>
    </source>
</evidence>
<dbReference type="GO" id="GO:0005737">
    <property type="term" value="C:cytoplasm"/>
    <property type="evidence" value="ECO:0007669"/>
    <property type="project" value="TreeGrafter"/>
</dbReference>
<comment type="caution">
    <text evidence="2">The sequence shown here is derived from an EMBL/GenBank/DDBJ whole genome shotgun (WGS) entry which is preliminary data.</text>
</comment>
<dbReference type="PANTHER" id="PTHR13420:SF7">
    <property type="entry name" value="UPF0235 PROTEIN C15ORF40"/>
    <property type="match status" value="1"/>
</dbReference>
<dbReference type="SMART" id="SM01152">
    <property type="entry name" value="DUF167"/>
    <property type="match status" value="1"/>
</dbReference>
<comment type="similarity">
    <text evidence="1">Belongs to the UPF0235 family.</text>
</comment>
<sequence>MMISVKAKPMAREEKVEKVDETNFVVSVKEPPVQGKANAAIGKALSRYFKVPNSQVRLVTGFSSKQKIFEIL</sequence>
<evidence type="ECO:0000313" key="3">
    <source>
        <dbReference type="Proteomes" id="UP000177276"/>
    </source>
</evidence>
<dbReference type="SUPFAM" id="SSF69786">
    <property type="entry name" value="YggU-like"/>
    <property type="match status" value="1"/>
</dbReference>
<dbReference type="EMBL" id="MHWS01000025">
    <property type="protein sequence ID" value="OHB11649.1"/>
    <property type="molecule type" value="Genomic_DNA"/>
</dbReference>
<dbReference type="NCBIfam" id="TIGR00251">
    <property type="entry name" value="DUF167 family protein"/>
    <property type="match status" value="1"/>
</dbReference>
<dbReference type="Gene3D" id="3.30.1200.10">
    <property type="entry name" value="YggU-like"/>
    <property type="match status" value="1"/>
</dbReference>
<accession>A0A1G2UQI4</accession>
<reference evidence="2 3" key="1">
    <citation type="journal article" date="2016" name="Nat. Commun.">
        <title>Thousands of microbial genomes shed light on interconnected biogeochemical processes in an aquifer system.</title>
        <authorList>
            <person name="Anantharaman K."/>
            <person name="Brown C.T."/>
            <person name="Hug L.A."/>
            <person name="Sharon I."/>
            <person name="Castelle C.J."/>
            <person name="Probst A.J."/>
            <person name="Thomas B.C."/>
            <person name="Singh A."/>
            <person name="Wilkins M.J."/>
            <person name="Karaoz U."/>
            <person name="Brodie E.L."/>
            <person name="Williams K.H."/>
            <person name="Hubbard S.S."/>
            <person name="Banfield J.F."/>
        </authorList>
    </citation>
    <scope>NUCLEOTIDE SEQUENCE [LARGE SCALE GENOMIC DNA]</scope>
</reference>
<dbReference type="Proteomes" id="UP000177276">
    <property type="component" value="Unassembled WGS sequence"/>
</dbReference>
<name>A0A1G2UQI4_9BACT</name>
<proteinExistence type="inferred from homology"/>
<evidence type="ECO:0000313" key="2">
    <source>
        <dbReference type="EMBL" id="OHB11649.1"/>
    </source>
</evidence>
<dbReference type="Pfam" id="PF02594">
    <property type="entry name" value="DUF167"/>
    <property type="match status" value="1"/>
</dbReference>
<dbReference type="InterPro" id="IPR003746">
    <property type="entry name" value="DUF167"/>
</dbReference>
<dbReference type="PANTHER" id="PTHR13420">
    <property type="entry name" value="UPF0235 PROTEIN C15ORF40"/>
    <property type="match status" value="1"/>
</dbReference>
<organism evidence="2 3">
    <name type="scientific">Candidatus Zambryskibacteria bacterium RIFCSPLOWO2_12_FULL_39_16</name>
    <dbReference type="NCBI Taxonomy" id="1802775"/>
    <lineage>
        <taxon>Bacteria</taxon>
        <taxon>Candidatus Zambryskiibacteriota</taxon>
    </lineage>
</organism>
<dbReference type="AlphaFoldDB" id="A0A1G2UQI4"/>
<dbReference type="InterPro" id="IPR036591">
    <property type="entry name" value="YggU-like_sf"/>
</dbReference>
<protein>
    <submittedName>
        <fullName evidence="2">Uncharacterized protein</fullName>
    </submittedName>
</protein>
<gene>
    <name evidence="2" type="ORF">A3G46_00350</name>
</gene>